<dbReference type="EMBL" id="BAAAUG010000084">
    <property type="protein sequence ID" value="GAA3118874.1"/>
    <property type="molecule type" value="Genomic_DNA"/>
</dbReference>
<evidence type="ECO:0000313" key="3">
    <source>
        <dbReference type="Proteomes" id="UP001501637"/>
    </source>
</evidence>
<evidence type="ECO:0000313" key="2">
    <source>
        <dbReference type="EMBL" id="GAA3118874.1"/>
    </source>
</evidence>
<keyword evidence="1" id="KW-0732">Signal</keyword>
<reference evidence="3" key="1">
    <citation type="journal article" date="2019" name="Int. J. Syst. Evol. Microbiol.">
        <title>The Global Catalogue of Microorganisms (GCM) 10K type strain sequencing project: providing services to taxonomists for standard genome sequencing and annotation.</title>
        <authorList>
            <consortium name="The Broad Institute Genomics Platform"/>
            <consortium name="The Broad Institute Genome Sequencing Center for Infectious Disease"/>
            <person name="Wu L."/>
            <person name="Ma J."/>
        </authorList>
    </citation>
    <scope>NUCLEOTIDE SEQUENCE [LARGE SCALE GENOMIC DNA]</scope>
    <source>
        <strain evidence="3">JCM 9092</strain>
    </source>
</reference>
<feature type="chain" id="PRO_5047242662" evidence="1">
    <location>
        <begin position="30"/>
        <end position="181"/>
    </location>
</feature>
<keyword evidence="3" id="KW-1185">Reference proteome</keyword>
<sequence>MRLSSTNRIVGAVLVLSATLVATAAHANAAPANADASPTAKPDVSTRAAVGKYSKLINKSQQSNYTNQKDEIARCTAQTKGMTCMINKTASATRTIDAGFGLSRGAVAGSLNISQAKTQSVAVTCSSPVKKGHSLVAYPIGTRYKYKIEKHITTPLDYKAGTSGWKHAFNPAPAKVSCKVK</sequence>
<feature type="signal peptide" evidence="1">
    <location>
        <begin position="1"/>
        <end position="29"/>
    </location>
</feature>
<dbReference type="RefSeq" id="WP_344523361.1">
    <property type="nucleotide sequence ID" value="NZ_BAAAUG010000084.1"/>
</dbReference>
<name>A0ABP6MP73_9ACTN</name>
<protein>
    <submittedName>
        <fullName evidence="2">Uncharacterized protein</fullName>
    </submittedName>
</protein>
<gene>
    <name evidence="2" type="ORF">GCM10010449_46180</name>
</gene>
<comment type="caution">
    <text evidence="2">The sequence shown here is derived from an EMBL/GenBank/DDBJ whole genome shotgun (WGS) entry which is preliminary data.</text>
</comment>
<organism evidence="2 3">
    <name type="scientific">Streptomyces rectiviolaceus</name>
    <dbReference type="NCBI Taxonomy" id="332591"/>
    <lineage>
        <taxon>Bacteria</taxon>
        <taxon>Bacillati</taxon>
        <taxon>Actinomycetota</taxon>
        <taxon>Actinomycetes</taxon>
        <taxon>Kitasatosporales</taxon>
        <taxon>Streptomycetaceae</taxon>
        <taxon>Streptomyces</taxon>
    </lineage>
</organism>
<evidence type="ECO:0000256" key="1">
    <source>
        <dbReference type="SAM" id="SignalP"/>
    </source>
</evidence>
<accession>A0ABP6MP73</accession>
<dbReference type="Proteomes" id="UP001501637">
    <property type="component" value="Unassembled WGS sequence"/>
</dbReference>
<proteinExistence type="predicted"/>